<dbReference type="RefSeq" id="WP_014779890.1">
    <property type="nucleotide sequence ID" value="NC_018012.1"/>
</dbReference>
<dbReference type="KEGG" id="tvi:Thivi_3640"/>
<dbReference type="Proteomes" id="UP000006062">
    <property type="component" value="Chromosome"/>
</dbReference>
<sequence>MNNRNLAHDQLARRVFDAMAHPNSALTDLLDDALRMVTGLSDLLAVHGDTANFHGLSIDAVHVDAAAASIRQQARLIAALVAQLTDENRRLKVALEAQAGPEALS</sequence>
<dbReference type="AlphaFoldDB" id="I3YES6"/>
<protein>
    <submittedName>
        <fullName evidence="1">Uncharacterized protein</fullName>
    </submittedName>
</protein>
<dbReference type="STRING" id="765911.Thivi_3640"/>
<keyword evidence="2" id="KW-1185">Reference proteome</keyword>
<accession>I3YES6</accession>
<dbReference type="HOGENOM" id="CLU_2235368_0_0_6"/>
<evidence type="ECO:0000313" key="1">
    <source>
        <dbReference type="EMBL" id="AFL75494.1"/>
    </source>
</evidence>
<reference evidence="1 2" key="1">
    <citation type="submission" date="2012-06" db="EMBL/GenBank/DDBJ databases">
        <title>Complete sequence of Thiocystis violascens DSM 198.</title>
        <authorList>
            <consortium name="US DOE Joint Genome Institute"/>
            <person name="Lucas S."/>
            <person name="Han J."/>
            <person name="Lapidus A."/>
            <person name="Cheng J.-F."/>
            <person name="Goodwin L."/>
            <person name="Pitluck S."/>
            <person name="Peters L."/>
            <person name="Ovchinnikova G."/>
            <person name="Teshima H."/>
            <person name="Detter J.C."/>
            <person name="Han C."/>
            <person name="Tapia R."/>
            <person name="Land M."/>
            <person name="Hauser L."/>
            <person name="Kyrpides N."/>
            <person name="Ivanova N."/>
            <person name="Pagani I."/>
            <person name="Vogl K."/>
            <person name="Liu Z."/>
            <person name="Frigaard N.-U."/>
            <person name="Bryant D."/>
            <person name="Woyke T."/>
        </authorList>
    </citation>
    <scope>NUCLEOTIDE SEQUENCE [LARGE SCALE GENOMIC DNA]</scope>
    <source>
        <strain evidence="2">ATCC 17096 / DSM 198 / 6111</strain>
    </source>
</reference>
<proteinExistence type="predicted"/>
<gene>
    <name evidence="1" type="ordered locus">Thivi_3640</name>
</gene>
<dbReference type="EMBL" id="CP003154">
    <property type="protein sequence ID" value="AFL75494.1"/>
    <property type="molecule type" value="Genomic_DNA"/>
</dbReference>
<organism evidence="1 2">
    <name type="scientific">Thiocystis violascens (strain ATCC 17096 / DSM 198 / 6111)</name>
    <name type="common">Chromatium violascens</name>
    <dbReference type="NCBI Taxonomy" id="765911"/>
    <lineage>
        <taxon>Bacteria</taxon>
        <taxon>Pseudomonadati</taxon>
        <taxon>Pseudomonadota</taxon>
        <taxon>Gammaproteobacteria</taxon>
        <taxon>Chromatiales</taxon>
        <taxon>Chromatiaceae</taxon>
        <taxon>Thiocystis</taxon>
    </lineage>
</organism>
<name>I3YES6_THIV6</name>
<evidence type="ECO:0000313" key="2">
    <source>
        <dbReference type="Proteomes" id="UP000006062"/>
    </source>
</evidence>